<dbReference type="EMBL" id="UZVY01000005">
    <property type="protein sequence ID" value="VDR42533.1"/>
    <property type="molecule type" value="Genomic_DNA"/>
</dbReference>
<reference evidence="1 2" key="1">
    <citation type="submission" date="2018-12" db="EMBL/GenBank/DDBJ databases">
        <authorList>
            <consortium name="Pathogen Informatics"/>
        </authorList>
    </citation>
    <scope>NUCLEOTIDE SEQUENCE [LARGE SCALE GENOMIC DNA]</scope>
    <source>
        <strain evidence="1 2">NCTC10126</strain>
    </source>
</reference>
<protein>
    <submittedName>
        <fullName evidence="1">Uncharacterized protein</fullName>
    </submittedName>
</protein>
<evidence type="ECO:0000313" key="2">
    <source>
        <dbReference type="Proteomes" id="UP000280036"/>
    </source>
</evidence>
<name>A0A3P8MFE4_9BACT</name>
<sequence length="91" mass="10663">MPLAIKIDEKNNVRFKQLSELSDVSSIIQTINLKNNVINELNLAEWNNMNVDEVKKYILKMFNNILEINLEIPKIVSIKSKYLKYVMKLPI</sequence>
<organism evidence="1 2">
    <name type="scientific">Mycoplasmopsis caviae</name>
    <dbReference type="NCBI Taxonomy" id="55603"/>
    <lineage>
        <taxon>Bacteria</taxon>
        <taxon>Bacillati</taxon>
        <taxon>Mycoplasmatota</taxon>
        <taxon>Mycoplasmoidales</taxon>
        <taxon>Metamycoplasmataceae</taxon>
        <taxon>Mycoplasmopsis</taxon>
    </lineage>
</organism>
<dbReference type="RefSeq" id="WP_126118688.1">
    <property type="nucleotide sequence ID" value="NZ_UZVY01000005.1"/>
</dbReference>
<dbReference type="AlphaFoldDB" id="A0A3P8MFE4"/>
<proteinExistence type="predicted"/>
<dbReference type="Proteomes" id="UP000280036">
    <property type="component" value="Unassembled WGS sequence"/>
</dbReference>
<gene>
    <name evidence="1" type="ORF">NCTC10126_01059</name>
</gene>
<accession>A0A3P8MFE4</accession>
<evidence type="ECO:0000313" key="1">
    <source>
        <dbReference type="EMBL" id="VDR42533.1"/>
    </source>
</evidence>